<dbReference type="InterPro" id="IPR029069">
    <property type="entry name" value="HotDog_dom_sf"/>
</dbReference>
<dbReference type="PANTHER" id="PTHR42993:SF1">
    <property type="entry name" value="MAOC-LIKE DEHYDRATASE DOMAIN-CONTAINING PROTEIN"/>
    <property type="match status" value="1"/>
</dbReference>
<dbReference type="EMBL" id="UINC01002684">
    <property type="protein sequence ID" value="SUZ99245.1"/>
    <property type="molecule type" value="Genomic_DNA"/>
</dbReference>
<dbReference type="SUPFAM" id="SSF54637">
    <property type="entry name" value="Thioesterase/thiol ester dehydrase-isomerase"/>
    <property type="match status" value="1"/>
</dbReference>
<dbReference type="Pfam" id="PF01575">
    <property type="entry name" value="MaoC_dehydratas"/>
    <property type="match status" value="1"/>
</dbReference>
<dbReference type="AlphaFoldDB" id="A0A381S578"/>
<proteinExistence type="predicted"/>
<organism evidence="2">
    <name type="scientific">marine metagenome</name>
    <dbReference type="NCBI Taxonomy" id="408172"/>
    <lineage>
        <taxon>unclassified sequences</taxon>
        <taxon>metagenomes</taxon>
        <taxon>ecological metagenomes</taxon>
    </lineage>
</organism>
<feature type="domain" description="MaoC-like" evidence="1">
    <location>
        <begin position="13"/>
        <end position="135"/>
    </location>
</feature>
<dbReference type="CDD" id="cd03450">
    <property type="entry name" value="NodN"/>
    <property type="match status" value="1"/>
</dbReference>
<evidence type="ECO:0000259" key="1">
    <source>
        <dbReference type="Pfam" id="PF01575"/>
    </source>
</evidence>
<sequence>MAVDELIEEITGKLGEEIHLSDWLHVDQKMINGFADVTKDHQWIHIDEDRASKESPFGSTVAHGFLTLSLIPHLSGVVDASQPSYPGIKLSVNYGLNRVRFPNPVTAGSKVRTRSKLTGVDKINEECFQLTEEVTIEIDGQEKPACVAEMVSRHYF</sequence>
<dbReference type="PANTHER" id="PTHR42993">
    <property type="entry name" value="MAOC-LIKE DEHYDRATASE DOMAIN-CONTAINING PROTEIN"/>
    <property type="match status" value="1"/>
</dbReference>
<evidence type="ECO:0000313" key="2">
    <source>
        <dbReference type="EMBL" id="SUZ99245.1"/>
    </source>
</evidence>
<dbReference type="InterPro" id="IPR002539">
    <property type="entry name" value="MaoC-like_dom"/>
</dbReference>
<dbReference type="InterPro" id="IPR039375">
    <property type="entry name" value="NodN-like"/>
</dbReference>
<name>A0A381S578_9ZZZZ</name>
<gene>
    <name evidence="2" type="ORF">METZ01_LOCUS52099</name>
</gene>
<reference evidence="2" key="1">
    <citation type="submission" date="2018-05" db="EMBL/GenBank/DDBJ databases">
        <authorList>
            <person name="Lanie J.A."/>
            <person name="Ng W.-L."/>
            <person name="Kazmierczak K.M."/>
            <person name="Andrzejewski T.M."/>
            <person name="Davidsen T.M."/>
            <person name="Wayne K.J."/>
            <person name="Tettelin H."/>
            <person name="Glass J.I."/>
            <person name="Rusch D."/>
            <person name="Podicherti R."/>
            <person name="Tsui H.-C.T."/>
            <person name="Winkler M.E."/>
        </authorList>
    </citation>
    <scope>NUCLEOTIDE SEQUENCE</scope>
</reference>
<protein>
    <recommendedName>
        <fullName evidence="1">MaoC-like domain-containing protein</fullName>
    </recommendedName>
</protein>
<dbReference type="Gene3D" id="3.10.129.10">
    <property type="entry name" value="Hotdog Thioesterase"/>
    <property type="match status" value="1"/>
</dbReference>
<accession>A0A381S578</accession>